<feature type="non-terminal residue" evidence="2">
    <location>
        <position position="112"/>
    </location>
</feature>
<evidence type="ECO:0000313" key="2">
    <source>
        <dbReference type="EMBL" id="CEK48503.1"/>
    </source>
</evidence>
<proteinExistence type="predicted"/>
<evidence type="ECO:0000256" key="1">
    <source>
        <dbReference type="SAM" id="MobiDB-lite"/>
    </source>
</evidence>
<protein>
    <submittedName>
        <fullName evidence="2">Uncharacterized protein</fullName>
    </submittedName>
</protein>
<accession>A0A0B6XXD2</accession>
<organism evidence="2">
    <name type="scientific">Arion vulgaris</name>
    <dbReference type="NCBI Taxonomy" id="1028688"/>
    <lineage>
        <taxon>Eukaryota</taxon>
        <taxon>Metazoa</taxon>
        <taxon>Spiralia</taxon>
        <taxon>Lophotrochozoa</taxon>
        <taxon>Mollusca</taxon>
        <taxon>Gastropoda</taxon>
        <taxon>Heterobranchia</taxon>
        <taxon>Euthyneura</taxon>
        <taxon>Panpulmonata</taxon>
        <taxon>Eupulmonata</taxon>
        <taxon>Stylommatophora</taxon>
        <taxon>Helicina</taxon>
        <taxon>Arionoidea</taxon>
        <taxon>Arionidae</taxon>
        <taxon>Arion</taxon>
    </lineage>
</organism>
<dbReference type="EMBL" id="HACG01001638">
    <property type="protein sequence ID" value="CEK48503.1"/>
    <property type="molecule type" value="Transcribed_RNA"/>
</dbReference>
<gene>
    <name evidence="2" type="primary">ORF4216</name>
</gene>
<feature type="region of interest" description="Disordered" evidence="1">
    <location>
        <begin position="67"/>
        <end position="88"/>
    </location>
</feature>
<reference evidence="2" key="1">
    <citation type="submission" date="2014-12" db="EMBL/GenBank/DDBJ databases">
        <title>Insight into the proteome of Arion vulgaris.</title>
        <authorList>
            <person name="Aradska J."/>
            <person name="Bulat T."/>
            <person name="Smidak R."/>
            <person name="Sarate P."/>
            <person name="Gangsoo J."/>
            <person name="Sialana F."/>
            <person name="Bilban M."/>
            <person name="Lubec G."/>
        </authorList>
    </citation>
    <scope>NUCLEOTIDE SEQUENCE</scope>
    <source>
        <tissue evidence="2">Skin</tissue>
    </source>
</reference>
<feature type="non-terminal residue" evidence="2">
    <location>
        <position position="1"/>
    </location>
</feature>
<sequence>EYRQQMDDETVLMKMNPNEEIPQQIHYPPDIDMSFRTNNRKLPMTSTSSEKLSNVDTSPEQVINVSDYRPADSNTNNSAAVTNNSTSMRQSIRNVEANSHSAVANSSQVKLA</sequence>
<dbReference type="AlphaFoldDB" id="A0A0B6XXD2"/>
<feature type="compositionally biased region" description="Low complexity" evidence="1">
    <location>
        <begin position="71"/>
        <end position="87"/>
    </location>
</feature>
<name>A0A0B6XXD2_9EUPU</name>